<name>A0A0D3K9H3_EMIH1</name>
<evidence type="ECO:0000256" key="6">
    <source>
        <dbReference type="ARBA" id="ARBA00022840"/>
    </source>
</evidence>
<dbReference type="InterPro" id="IPR011009">
    <property type="entry name" value="Kinase-like_dom_sf"/>
</dbReference>
<keyword evidence="6 7" id="KW-0067">ATP-binding</keyword>
<feature type="binding site" evidence="7">
    <location>
        <position position="49"/>
    </location>
    <ligand>
        <name>ATP</name>
        <dbReference type="ChEBI" id="CHEBI:30616"/>
    </ligand>
</feature>
<evidence type="ECO:0000256" key="7">
    <source>
        <dbReference type="PROSITE-ProRule" id="PRU10141"/>
    </source>
</evidence>
<reference evidence="9" key="2">
    <citation type="submission" date="2024-10" db="UniProtKB">
        <authorList>
            <consortium name="EnsemblProtists"/>
        </authorList>
    </citation>
    <scope>IDENTIFICATION</scope>
</reference>
<dbReference type="EnsemblProtists" id="EOD32408">
    <property type="protein sequence ID" value="EOD32408"/>
    <property type="gene ID" value="EMIHUDRAFT_230973"/>
</dbReference>
<sequence>MRTDSESRPSIAPSLMAEYEFLRPPLGRGAFGVTFKARKRGADAIVAIKRSTRGTDDEATRAIREAIHLLRLDHRNLVKVLDVFLDRDPETDEPRINMVMEYCSGGTLRSH</sequence>
<dbReference type="KEGG" id="ehx:EMIHUDRAFT_230973"/>
<evidence type="ECO:0000256" key="5">
    <source>
        <dbReference type="ARBA" id="ARBA00022777"/>
    </source>
</evidence>
<comment type="similarity">
    <text evidence="1">Belongs to the protein kinase superfamily. NEK Ser/Thr protein kinase family. NIMA subfamily.</text>
</comment>
<dbReference type="PANTHER" id="PTHR43671:SF13">
    <property type="entry name" value="SERINE_THREONINE-PROTEIN KINASE NEK2"/>
    <property type="match status" value="1"/>
</dbReference>
<dbReference type="InterPro" id="IPR017441">
    <property type="entry name" value="Protein_kinase_ATP_BS"/>
</dbReference>
<reference evidence="10" key="1">
    <citation type="journal article" date="2013" name="Nature">
        <title>Pan genome of the phytoplankton Emiliania underpins its global distribution.</title>
        <authorList>
            <person name="Read B.A."/>
            <person name="Kegel J."/>
            <person name="Klute M.J."/>
            <person name="Kuo A."/>
            <person name="Lefebvre S.C."/>
            <person name="Maumus F."/>
            <person name="Mayer C."/>
            <person name="Miller J."/>
            <person name="Monier A."/>
            <person name="Salamov A."/>
            <person name="Young J."/>
            <person name="Aguilar M."/>
            <person name="Claverie J.M."/>
            <person name="Frickenhaus S."/>
            <person name="Gonzalez K."/>
            <person name="Herman E.K."/>
            <person name="Lin Y.C."/>
            <person name="Napier J."/>
            <person name="Ogata H."/>
            <person name="Sarno A.F."/>
            <person name="Shmutz J."/>
            <person name="Schroeder D."/>
            <person name="de Vargas C."/>
            <person name="Verret F."/>
            <person name="von Dassow P."/>
            <person name="Valentin K."/>
            <person name="Van de Peer Y."/>
            <person name="Wheeler G."/>
            <person name="Dacks J.B."/>
            <person name="Delwiche C.F."/>
            <person name="Dyhrman S.T."/>
            <person name="Glockner G."/>
            <person name="John U."/>
            <person name="Richards T."/>
            <person name="Worden A.Z."/>
            <person name="Zhang X."/>
            <person name="Grigoriev I.V."/>
            <person name="Allen A.E."/>
            <person name="Bidle K."/>
            <person name="Borodovsky M."/>
            <person name="Bowler C."/>
            <person name="Brownlee C."/>
            <person name="Cock J.M."/>
            <person name="Elias M."/>
            <person name="Gladyshev V.N."/>
            <person name="Groth M."/>
            <person name="Guda C."/>
            <person name="Hadaegh A."/>
            <person name="Iglesias-Rodriguez M.D."/>
            <person name="Jenkins J."/>
            <person name="Jones B.M."/>
            <person name="Lawson T."/>
            <person name="Leese F."/>
            <person name="Lindquist E."/>
            <person name="Lobanov A."/>
            <person name="Lomsadze A."/>
            <person name="Malik S.B."/>
            <person name="Marsh M.E."/>
            <person name="Mackinder L."/>
            <person name="Mock T."/>
            <person name="Mueller-Roeber B."/>
            <person name="Pagarete A."/>
            <person name="Parker M."/>
            <person name="Probert I."/>
            <person name="Quesneville H."/>
            <person name="Raines C."/>
            <person name="Rensing S.A."/>
            <person name="Riano-Pachon D.M."/>
            <person name="Richier S."/>
            <person name="Rokitta S."/>
            <person name="Shiraiwa Y."/>
            <person name="Soanes D.M."/>
            <person name="van der Giezen M."/>
            <person name="Wahlund T.M."/>
            <person name="Williams B."/>
            <person name="Wilson W."/>
            <person name="Wolfe G."/>
            <person name="Wurch L.L."/>
        </authorList>
    </citation>
    <scope>NUCLEOTIDE SEQUENCE</scope>
</reference>
<evidence type="ECO:0000256" key="2">
    <source>
        <dbReference type="ARBA" id="ARBA00012513"/>
    </source>
</evidence>
<dbReference type="GO" id="GO:0004674">
    <property type="term" value="F:protein serine/threonine kinase activity"/>
    <property type="evidence" value="ECO:0007669"/>
    <property type="project" value="UniProtKB-EC"/>
</dbReference>
<dbReference type="PROSITE" id="PS00107">
    <property type="entry name" value="PROTEIN_KINASE_ATP"/>
    <property type="match status" value="1"/>
</dbReference>
<evidence type="ECO:0000256" key="3">
    <source>
        <dbReference type="ARBA" id="ARBA00022679"/>
    </source>
</evidence>
<evidence type="ECO:0000256" key="1">
    <source>
        <dbReference type="ARBA" id="ARBA00010886"/>
    </source>
</evidence>
<evidence type="ECO:0000256" key="4">
    <source>
        <dbReference type="ARBA" id="ARBA00022741"/>
    </source>
</evidence>
<evidence type="ECO:0000313" key="10">
    <source>
        <dbReference type="Proteomes" id="UP000013827"/>
    </source>
</evidence>
<dbReference type="RefSeq" id="XP_005784837.1">
    <property type="nucleotide sequence ID" value="XM_005784780.1"/>
</dbReference>
<protein>
    <recommendedName>
        <fullName evidence="2">non-specific serine/threonine protein kinase</fullName>
        <ecNumber evidence="2">2.7.11.1</ecNumber>
    </recommendedName>
</protein>
<dbReference type="PaxDb" id="2903-EOD32408"/>
<organism evidence="9 10">
    <name type="scientific">Emiliania huxleyi (strain CCMP1516)</name>
    <dbReference type="NCBI Taxonomy" id="280463"/>
    <lineage>
        <taxon>Eukaryota</taxon>
        <taxon>Haptista</taxon>
        <taxon>Haptophyta</taxon>
        <taxon>Prymnesiophyceae</taxon>
        <taxon>Isochrysidales</taxon>
        <taxon>Noelaerhabdaceae</taxon>
        <taxon>Emiliania</taxon>
    </lineage>
</organism>
<dbReference type="AlphaFoldDB" id="A0A0D3K9H3"/>
<dbReference type="GeneID" id="17277681"/>
<dbReference type="PROSITE" id="PS50011">
    <property type="entry name" value="PROTEIN_KINASE_DOM"/>
    <property type="match status" value="1"/>
</dbReference>
<keyword evidence="10" id="KW-1185">Reference proteome</keyword>
<accession>A0A0D3K9H3</accession>
<dbReference type="InterPro" id="IPR000719">
    <property type="entry name" value="Prot_kinase_dom"/>
</dbReference>
<keyword evidence="5" id="KW-0418">Kinase</keyword>
<dbReference type="SUPFAM" id="SSF56112">
    <property type="entry name" value="Protein kinase-like (PK-like)"/>
    <property type="match status" value="1"/>
</dbReference>
<dbReference type="InterPro" id="IPR050660">
    <property type="entry name" value="NEK_Ser/Thr_kinase"/>
</dbReference>
<proteinExistence type="inferred from homology"/>
<keyword evidence="4 7" id="KW-0547">Nucleotide-binding</keyword>
<dbReference type="PANTHER" id="PTHR43671">
    <property type="entry name" value="SERINE/THREONINE-PROTEIN KINASE NEK"/>
    <property type="match status" value="1"/>
</dbReference>
<keyword evidence="3" id="KW-0808">Transferase</keyword>
<dbReference type="EC" id="2.7.11.1" evidence="2"/>
<evidence type="ECO:0000259" key="8">
    <source>
        <dbReference type="PROSITE" id="PS50011"/>
    </source>
</evidence>
<dbReference type="Pfam" id="PF00069">
    <property type="entry name" value="Pkinase"/>
    <property type="match status" value="1"/>
</dbReference>
<feature type="domain" description="Protein kinase" evidence="8">
    <location>
        <begin position="20"/>
        <end position="111"/>
    </location>
</feature>
<dbReference type="HOGENOM" id="CLU_2163208_0_0_1"/>
<dbReference type="GO" id="GO:0005524">
    <property type="term" value="F:ATP binding"/>
    <property type="evidence" value="ECO:0007669"/>
    <property type="project" value="UniProtKB-UniRule"/>
</dbReference>
<evidence type="ECO:0000313" key="9">
    <source>
        <dbReference type="EnsemblProtists" id="EOD32408"/>
    </source>
</evidence>
<dbReference type="Proteomes" id="UP000013827">
    <property type="component" value="Unassembled WGS sequence"/>
</dbReference>
<dbReference type="Gene3D" id="1.10.510.10">
    <property type="entry name" value="Transferase(Phosphotransferase) domain 1"/>
    <property type="match status" value="1"/>
</dbReference>